<evidence type="ECO:0000313" key="1">
    <source>
        <dbReference type="EMBL" id="KAK7072165.1"/>
    </source>
</evidence>
<gene>
    <name evidence="1" type="ORF">SK128_001526</name>
</gene>
<reference evidence="1 2" key="1">
    <citation type="submission" date="2023-11" db="EMBL/GenBank/DDBJ databases">
        <title>Halocaridina rubra genome assembly.</title>
        <authorList>
            <person name="Smith C."/>
        </authorList>
    </citation>
    <scope>NUCLEOTIDE SEQUENCE [LARGE SCALE GENOMIC DNA]</scope>
    <source>
        <strain evidence="1">EP-1</strain>
        <tissue evidence="1">Whole</tissue>
    </source>
</reference>
<dbReference type="Proteomes" id="UP001381693">
    <property type="component" value="Unassembled WGS sequence"/>
</dbReference>
<proteinExistence type="predicted"/>
<dbReference type="EMBL" id="JAXCGZ010013636">
    <property type="protein sequence ID" value="KAK7072165.1"/>
    <property type="molecule type" value="Genomic_DNA"/>
</dbReference>
<keyword evidence="2" id="KW-1185">Reference proteome</keyword>
<organism evidence="1 2">
    <name type="scientific">Halocaridina rubra</name>
    <name type="common">Hawaiian red shrimp</name>
    <dbReference type="NCBI Taxonomy" id="373956"/>
    <lineage>
        <taxon>Eukaryota</taxon>
        <taxon>Metazoa</taxon>
        <taxon>Ecdysozoa</taxon>
        <taxon>Arthropoda</taxon>
        <taxon>Crustacea</taxon>
        <taxon>Multicrustacea</taxon>
        <taxon>Malacostraca</taxon>
        <taxon>Eumalacostraca</taxon>
        <taxon>Eucarida</taxon>
        <taxon>Decapoda</taxon>
        <taxon>Pleocyemata</taxon>
        <taxon>Caridea</taxon>
        <taxon>Atyoidea</taxon>
        <taxon>Atyidae</taxon>
        <taxon>Halocaridina</taxon>
    </lineage>
</organism>
<dbReference type="AlphaFoldDB" id="A0AAN8WTR7"/>
<name>A0AAN8WTR7_HALRR</name>
<evidence type="ECO:0000313" key="2">
    <source>
        <dbReference type="Proteomes" id="UP001381693"/>
    </source>
</evidence>
<protein>
    <submittedName>
        <fullName evidence="1">Uncharacterized protein</fullName>
    </submittedName>
</protein>
<comment type="caution">
    <text evidence="1">The sequence shown here is derived from an EMBL/GenBank/DDBJ whole genome shotgun (WGS) entry which is preliminary data.</text>
</comment>
<sequence>MREVLDMAKGTPGDAGGLRGLLSLEEHPDLQDIFKSSNVEDDYDVEKEPIARAVRQSSLAGNNESLGGKLGGF</sequence>
<accession>A0AAN8WTR7</accession>